<gene>
    <name evidence="11" type="ORF">FBY41_2039</name>
</gene>
<evidence type="ECO:0000256" key="2">
    <source>
        <dbReference type="ARBA" id="ARBA00004829"/>
    </source>
</evidence>
<dbReference type="EMBL" id="VFPM01000002">
    <property type="protein sequence ID" value="TQM62016.1"/>
    <property type="molecule type" value="Genomic_DNA"/>
</dbReference>
<dbReference type="InterPro" id="IPR017825">
    <property type="entry name" value="Lycopene_cyclase_dom"/>
</dbReference>
<dbReference type="AlphaFoldDB" id="A0A543HUJ2"/>
<keyword evidence="6 9" id="KW-0472">Membrane</keyword>
<proteinExistence type="predicted"/>
<keyword evidence="4" id="KW-0125">Carotenoid biosynthesis</keyword>
<dbReference type="GO" id="GO:0045436">
    <property type="term" value="F:lycopene beta cyclase activity"/>
    <property type="evidence" value="ECO:0007669"/>
    <property type="project" value="UniProtKB-ARBA"/>
</dbReference>
<keyword evidence="7" id="KW-0413">Isomerase</keyword>
<keyword evidence="12" id="KW-1185">Reference proteome</keyword>
<feature type="transmembrane region" description="Helical" evidence="9">
    <location>
        <begin position="6"/>
        <end position="22"/>
    </location>
</feature>
<dbReference type="GO" id="GO:0016117">
    <property type="term" value="P:carotenoid biosynthetic process"/>
    <property type="evidence" value="ECO:0007669"/>
    <property type="project" value="UniProtKB-KW"/>
</dbReference>
<comment type="pathway">
    <text evidence="2">Carotenoid biosynthesis.</text>
</comment>
<feature type="compositionally biased region" description="Basic and acidic residues" evidence="8">
    <location>
        <begin position="103"/>
        <end position="112"/>
    </location>
</feature>
<evidence type="ECO:0000259" key="10">
    <source>
        <dbReference type="Pfam" id="PF18916"/>
    </source>
</evidence>
<feature type="domain" description="Lycopene cyclase" evidence="10">
    <location>
        <begin position="5"/>
        <end position="94"/>
    </location>
</feature>
<organism evidence="11 12">
    <name type="scientific">Humibacillus xanthopallidus</name>
    <dbReference type="NCBI Taxonomy" id="412689"/>
    <lineage>
        <taxon>Bacteria</taxon>
        <taxon>Bacillati</taxon>
        <taxon>Actinomycetota</taxon>
        <taxon>Actinomycetes</taxon>
        <taxon>Micrococcales</taxon>
        <taxon>Intrasporangiaceae</taxon>
        <taxon>Humibacillus</taxon>
    </lineage>
</organism>
<protein>
    <submittedName>
        <fullName evidence="11">Lycopene cyclase domain-containing protein</fullName>
    </submittedName>
</protein>
<keyword evidence="5 9" id="KW-1133">Transmembrane helix</keyword>
<dbReference type="GO" id="GO:0016872">
    <property type="term" value="F:intramolecular lyase activity"/>
    <property type="evidence" value="ECO:0007669"/>
    <property type="project" value="InterPro"/>
</dbReference>
<feature type="transmembrane region" description="Helical" evidence="9">
    <location>
        <begin position="79"/>
        <end position="96"/>
    </location>
</feature>
<evidence type="ECO:0000256" key="3">
    <source>
        <dbReference type="ARBA" id="ARBA00022692"/>
    </source>
</evidence>
<dbReference type="GO" id="GO:0016020">
    <property type="term" value="C:membrane"/>
    <property type="evidence" value="ECO:0007669"/>
    <property type="project" value="UniProtKB-SubCell"/>
</dbReference>
<dbReference type="Proteomes" id="UP000316747">
    <property type="component" value="Unassembled WGS sequence"/>
</dbReference>
<reference evidence="11 12" key="1">
    <citation type="submission" date="2019-06" db="EMBL/GenBank/DDBJ databases">
        <title>Genome sequencing of plant associated microbes to promote plant fitness in Sorghum bicolor and Oryza sativa.</title>
        <authorList>
            <person name="Coleman-Derr D."/>
        </authorList>
    </citation>
    <scope>NUCLEOTIDE SEQUENCE [LARGE SCALE GENOMIC DNA]</scope>
    <source>
        <strain evidence="11 12">KV-663</strain>
    </source>
</reference>
<evidence type="ECO:0000256" key="4">
    <source>
        <dbReference type="ARBA" id="ARBA00022746"/>
    </source>
</evidence>
<accession>A0A543HUJ2</accession>
<comment type="subcellular location">
    <subcellularLocation>
        <location evidence="1">Membrane</location>
        <topology evidence="1">Multi-pass membrane protein</topology>
    </subcellularLocation>
</comment>
<evidence type="ECO:0000256" key="5">
    <source>
        <dbReference type="ARBA" id="ARBA00022989"/>
    </source>
</evidence>
<evidence type="ECO:0000256" key="7">
    <source>
        <dbReference type="ARBA" id="ARBA00023235"/>
    </source>
</evidence>
<dbReference type="NCBIfam" id="TIGR03462">
    <property type="entry name" value="CarR_dom_SF"/>
    <property type="match status" value="1"/>
</dbReference>
<keyword evidence="3 9" id="KW-0812">Transmembrane</keyword>
<name>A0A543HUJ2_9MICO</name>
<sequence>MPEYTVLAVVAVVATVVLERWSGTRVFATLQFWLAMAIVFAFQMIVDGWLTKLSAPIVIYNPEHHLGLRWPWDVPVEDYLFGFAMVAGTIILWERAKRLRQTPAEHEPTAGHDDDEEDRWTQGR</sequence>
<dbReference type="OrthoDB" id="3402548at2"/>
<evidence type="ECO:0000313" key="12">
    <source>
        <dbReference type="Proteomes" id="UP000316747"/>
    </source>
</evidence>
<evidence type="ECO:0000256" key="8">
    <source>
        <dbReference type="SAM" id="MobiDB-lite"/>
    </source>
</evidence>
<comment type="caution">
    <text evidence="11">The sequence shown here is derived from an EMBL/GenBank/DDBJ whole genome shotgun (WGS) entry which is preliminary data.</text>
</comment>
<dbReference type="Pfam" id="PF18916">
    <property type="entry name" value="Lycopene_cyc"/>
    <property type="match status" value="1"/>
</dbReference>
<evidence type="ECO:0000256" key="1">
    <source>
        <dbReference type="ARBA" id="ARBA00004141"/>
    </source>
</evidence>
<dbReference type="RefSeq" id="WP_141844067.1">
    <property type="nucleotide sequence ID" value="NZ_VFPM01000002.1"/>
</dbReference>
<feature type="region of interest" description="Disordered" evidence="8">
    <location>
        <begin position="101"/>
        <end position="124"/>
    </location>
</feature>
<evidence type="ECO:0000256" key="9">
    <source>
        <dbReference type="SAM" id="Phobius"/>
    </source>
</evidence>
<evidence type="ECO:0000256" key="6">
    <source>
        <dbReference type="ARBA" id="ARBA00023136"/>
    </source>
</evidence>
<feature type="transmembrane region" description="Helical" evidence="9">
    <location>
        <begin position="34"/>
        <end position="59"/>
    </location>
</feature>
<evidence type="ECO:0000313" key="11">
    <source>
        <dbReference type="EMBL" id="TQM62016.1"/>
    </source>
</evidence>